<feature type="transmembrane region" description="Helical" evidence="11">
    <location>
        <begin position="339"/>
        <end position="361"/>
    </location>
</feature>
<feature type="domain" description="MacB-like periplasmic core" evidence="13">
    <location>
        <begin position="20"/>
        <end position="253"/>
    </location>
</feature>
<protein>
    <recommendedName>
        <fullName evidence="4">Putative hemin transport system permease protein HrtB</fullName>
    </recommendedName>
</protein>
<evidence type="ECO:0000256" key="10">
    <source>
        <dbReference type="SAM" id="MobiDB-lite"/>
    </source>
</evidence>
<evidence type="ECO:0000256" key="3">
    <source>
        <dbReference type="ARBA" id="ARBA00011131"/>
    </source>
</evidence>
<evidence type="ECO:0000256" key="11">
    <source>
        <dbReference type="SAM" id="Phobius"/>
    </source>
</evidence>
<dbReference type="PANTHER" id="PTHR43738:SF2">
    <property type="entry name" value="ABC TRANSPORTER PERMEASE"/>
    <property type="match status" value="1"/>
</dbReference>
<proteinExistence type="inferred from homology"/>
<evidence type="ECO:0000313" key="14">
    <source>
        <dbReference type="EMBL" id="OBR63621.1"/>
    </source>
</evidence>
<comment type="subunit">
    <text evidence="3">The complex is composed of two ATP-binding proteins (HrtA), two transmembrane proteins (HrtB) and a solute-binding protein.</text>
</comment>
<comment type="function">
    <text evidence="9">Part of the ABC transporter complex hrt involved in hemin import. Responsible for the translocation of the substrate across the membrane.</text>
</comment>
<dbReference type="AlphaFoldDB" id="A0A1A5YDC2"/>
<evidence type="ECO:0000256" key="7">
    <source>
        <dbReference type="ARBA" id="ARBA00022989"/>
    </source>
</evidence>
<dbReference type="PANTHER" id="PTHR43738">
    <property type="entry name" value="ABC TRANSPORTER, MEMBRANE PROTEIN"/>
    <property type="match status" value="1"/>
</dbReference>
<dbReference type="InterPro" id="IPR025857">
    <property type="entry name" value="MacB_PCD"/>
</dbReference>
<sequence>MSAWSYVWSHIKRRKLLCGITILAVALTVALFTLMLLSRDGVEHGAQKGYGPFELVIGAEGSSSQLVLHTFYRIGSPTGNVPLALLEEVRSSSEVEMAFGVTSGDSYRGFPIVGVDPAYFPSRYDDRKLNSGRLYREPGEVVIGYAAARALNLKTGDTFTGSHGMVQAIEYDPDETNHVSNDHDDEGLAHDSDAGNDQDRPGADHHDSFIYTIVGVLPKLGTGDDRAIFTSMDHAWIVHGLDSGPREVTAIIIKPATLLGASELKNKYDELDRVQAVYTSKAVADVLNVVDSGSQLLLIVMGVCAMLAASTLLLALTSSMAEKKRDVGLLRLIGKPGRFIFMCLIGEGVALTAGGILLGSLSGRVAAWLFGDVLFEKTGIQLAPYGMATDEGAFLLFALALGVVASAIPALRVYRIDAISLFRN</sequence>
<evidence type="ECO:0000259" key="12">
    <source>
        <dbReference type="Pfam" id="PF02687"/>
    </source>
</evidence>
<comment type="subcellular location">
    <subcellularLocation>
        <location evidence="1">Cell membrane</location>
        <topology evidence="1">Multi-pass membrane protein</topology>
    </subcellularLocation>
</comment>
<feature type="compositionally biased region" description="Basic and acidic residues" evidence="10">
    <location>
        <begin position="175"/>
        <end position="204"/>
    </location>
</feature>
<keyword evidence="6 11" id="KW-0812">Transmembrane</keyword>
<name>A0A1A5YDC2_9BACL</name>
<dbReference type="InterPro" id="IPR051125">
    <property type="entry name" value="ABC-4/HrtB_transporter"/>
</dbReference>
<keyword evidence="15" id="KW-1185">Reference proteome</keyword>
<feature type="transmembrane region" description="Helical" evidence="11">
    <location>
        <begin position="296"/>
        <end position="318"/>
    </location>
</feature>
<evidence type="ECO:0000256" key="9">
    <source>
        <dbReference type="ARBA" id="ARBA00024973"/>
    </source>
</evidence>
<reference evidence="14" key="1">
    <citation type="submission" date="2016-05" db="EMBL/GenBank/DDBJ databases">
        <title>Paenibacillus oryzae. sp. nov., isolated from the rice root.</title>
        <authorList>
            <person name="Zhang J."/>
            <person name="Zhang X."/>
        </authorList>
    </citation>
    <scope>NUCLEOTIDE SEQUENCE [LARGE SCALE GENOMIC DNA]</scope>
    <source>
        <strain evidence="14">1DrF-4</strain>
    </source>
</reference>
<feature type="transmembrane region" description="Helical" evidence="11">
    <location>
        <begin position="393"/>
        <end position="414"/>
    </location>
</feature>
<evidence type="ECO:0000256" key="6">
    <source>
        <dbReference type="ARBA" id="ARBA00022692"/>
    </source>
</evidence>
<comment type="similarity">
    <text evidence="2">Belongs to the ABC-4 integral membrane protein family. HrtB subfamily.</text>
</comment>
<comment type="caution">
    <text evidence="14">The sequence shown here is derived from an EMBL/GenBank/DDBJ whole genome shotgun (WGS) entry which is preliminary data.</text>
</comment>
<dbReference type="Pfam" id="PF12704">
    <property type="entry name" value="MacB_PCD"/>
    <property type="match status" value="1"/>
</dbReference>
<keyword evidence="7 11" id="KW-1133">Transmembrane helix</keyword>
<dbReference type="InterPro" id="IPR003838">
    <property type="entry name" value="ABC3_permease_C"/>
</dbReference>
<dbReference type="STRING" id="1844972.A7K91_06655"/>
<evidence type="ECO:0000313" key="15">
    <source>
        <dbReference type="Proteomes" id="UP000092024"/>
    </source>
</evidence>
<evidence type="ECO:0000256" key="1">
    <source>
        <dbReference type="ARBA" id="ARBA00004651"/>
    </source>
</evidence>
<dbReference type="Pfam" id="PF02687">
    <property type="entry name" value="FtsX"/>
    <property type="match status" value="1"/>
</dbReference>
<organism evidence="14 15">
    <name type="scientific">Paenibacillus oryzae</name>
    <dbReference type="NCBI Taxonomy" id="1844972"/>
    <lineage>
        <taxon>Bacteria</taxon>
        <taxon>Bacillati</taxon>
        <taxon>Bacillota</taxon>
        <taxon>Bacilli</taxon>
        <taxon>Bacillales</taxon>
        <taxon>Paenibacillaceae</taxon>
        <taxon>Paenibacillus</taxon>
    </lineage>
</organism>
<gene>
    <name evidence="14" type="ORF">A7K91_06655</name>
</gene>
<evidence type="ECO:0000256" key="8">
    <source>
        <dbReference type="ARBA" id="ARBA00023136"/>
    </source>
</evidence>
<evidence type="ECO:0000259" key="13">
    <source>
        <dbReference type="Pfam" id="PF12704"/>
    </source>
</evidence>
<feature type="region of interest" description="Disordered" evidence="10">
    <location>
        <begin position="174"/>
        <end position="204"/>
    </location>
</feature>
<feature type="domain" description="ABC3 transporter permease C-terminal" evidence="12">
    <location>
        <begin position="299"/>
        <end position="417"/>
    </location>
</feature>
<dbReference type="GO" id="GO:0005886">
    <property type="term" value="C:plasma membrane"/>
    <property type="evidence" value="ECO:0007669"/>
    <property type="project" value="UniProtKB-SubCell"/>
</dbReference>
<evidence type="ECO:0000256" key="5">
    <source>
        <dbReference type="ARBA" id="ARBA00022475"/>
    </source>
</evidence>
<accession>A0A1A5YDC2</accession>
<evidence type="ECO:0000256" key="4">
    <source>
        <dbReference type="ARBA" id="ARBA00016962"/>
    </source>
</evidence>
<dbReference type="Proteomes" id="UP000092024">
    <property type="component" value="Unassembled WGS sequence"/>
</dbReference>
<dbReference type="EMBL" id="LYPA01000071">
    <property type="protein sequence ID" value="OBR63621.1"/>
    <property type="molecule type" value="Genomic_DNA"/>
</dbReference>
<keyword evidence="5" id="KW-1003">Cell membrane</keyword>
<feature type="transmembrane region" description="Helical" evidence="11">
    <location>
        <begin position="16"/>
        <end position="37"/>
    </location>
</feature>
<evidence type="ECO:0000256" key="2">
    <source>
        <dbReference type="ARBA" id="ARBA00008697"/>
    </source>
</evidence>
<dbReference type="RefSeq" id="WP_068686119.1">
    <property type="nucleotide sequence ID" value="NZ_LYPA01000071.1"/>
</dbReference>
<keyword evidence="8 11" id="KW-0472">Membrane</keyword>